<gene>
    <name evidence="4" type="ORF">OVN521_LOCUS12479</name>
    <name evidence="3" type="ORF">WKI299_LOCUS27703</name>
</gene>
<dbReference type="EMBL" id="CAJOBG010001746">
    <property type="protein sequence ID" value="CAF3955164.1"/>
    <property type="molecule type" value="Genomic_DNA"/>
</dbReference>
<proteinExistence type="predicted"/>
<dbReference type="EMBL" id="CAJNRF010012128">
    <property type="protein sequence ID" value="CAF2137824.1"/>
    <property type="molecule type" value="Genomic_DNA"/>
</dbReference>
<dbReference type="AlphaFoldDB" id="A0A816WRZ5"/>
<evidence type="ECO:0000313" key="3">
    <source>
        <dbReference type="EMBL" id="CAF2137824.1"/>
    </source>
</evidence>
<dbReference type="Proteomes" id="UP000663866">
    <property type="component" value="Unassembled WGS sequence"/>
</dbReference>
<protein>
    <recommendedName>
        <fullName evidence="2">C2H2-type domain-containing protein</fullName>
    </recommendedName>
</protein>
<comment type="caution">
    <text evidence="3">The sequence shown here is derived from an EMBL/GenBank/DDBJ whole genome shotgun (WGS) entry which is preliminary data.</text>
</comment>
<name>A0A816WRZ5_9BILA</name>
<feature type="compositionally biased region" description="Low complexity" evidence="1">
    <location>
        <begin position="948"/>
        <end position="962"/>
    </location>
</feature>
<dbReference type="PANTHER" id="PTHR33845">
    <property type="entry name" value="C2H2-TYPE DOMAIN-CONTAINING PROTEIN"/>
    <property type="match status" value="1"/>
</dbReference>
<reference evidence="3" key="1">
    <citation type="submission" date="2021-02" db="EMBL/GenBank/DDBJ databases">
        <authorList>
            <person name="Nowell W R."/>
        </authorList>
    </citation>
    <scope>NUCLEOTIDE SEQUENCE</scope>
</reference>
<organism evidence="3 5">
    <name type="scientific">Rotaria magnacalcarata</name>
    <dbReference type="NCBI Taxonomy" id="392030"/>
    <lineage>
        <taxon>Eukaryota</taxon>
        <taxon>Metazoa</taxon>
        <taxon>Spiralia</taxon>
        <taxon>Gnathifera</taxon>
        <taxon>Rotifera</taxon>
        <taxon>Eurotatoria</taxon>
        <taxon>Bdelloidea</taxon>
        <taxon>Philodinida</taxon>
        <taxon>Philodinidae</taxon>
        <taxon>Rotaria</taxon>
    </lineage>
</organism>
<dbReference type="PANTHER" id="PTHR33845:SF1">
    <property type="entry name" value="C2H2-TYPE DOMAIN-CONTAINING PROTEIN"/>
    <property type="match status" value="1"/>
</dbReference>
<accession>A0A816WRZ5</accession>
<sequence>MTGQDSKFQKCSFYDHLHDCGPSTKPKSFDVVSIDQLESNVQLGLDYVSEFDLIVSRCGVSNVEVTDIREICAKHRYKFGIYYKLSRCCQHPNCINRCTSSKHASLNLARYVSTKYRCKFPIKGNICMVCRGQEEKVMRSTNSDSGGLSPMEEEAVEETLTNFKQRPTDLYNFRNIKNPHFNNDELNKSFSDLSTTTSQQSVGHVWEEELSGSQKANVNEIRYQINPSLNPIMYQVKNSPFTTSKRQQNMLKQSLLSILRESTSFFAKAYCPGHSKELLDLCEVPTFLRKEHDTFSNDDKILQSIKEIYGNSTDSRLKLQLLSIVVKKTYAPTDIKSAFNCNDYMITQAIQHGLNNGSCSIIPRQHFHRTRVSFNRIKHFMDFLFDHDFVQDVAYGTTKIRTLNEAFTIPLVVKKCINSHIVYAYDEYCQQIPFERLSKNSLYRVLNECKMSQRTSLAGLDDYTADGPESFDALENLVSSLPVTKSKQQRIITQLHNAKRYLKIGFSLNLSLQSSISSHCVDFAPSDSNSKSDFYINCNHHHSHHCESCENLVTTLSQITELIRTSNNSKKEEWQYDCTASINKIYEWQKHLVRHFAQSKSKNDILKNLKPDAAFWLRDWSMKVLPIEYREKSSNWFGKRGMSQEVDIFSVTSGRTTSDNQQIPLKYVYLTMLDQSSKDIHTVGAVADQVLKQFHIDAPQVKNILRKDNATCYADGAQIYLTKYICQQNGFQLKRIDFNEAGKGKDQCDRESACTKTHRDYYVSSGHNVTTALEMKQAAKSNGGVKDTKVAVVNIEDNKKTLKLVKLKDSTQYHSYEFVNNNVRAWRQYATGSGHLLKLPLFEQLEFKSGLTVISPFPPIFSQGTRLNSVKQSSQQRKRSSKKSSVLFCSDSHCVSTFVDIKELEQHLKTNQHGYFQDNADLQSLPIIEKAKIYFIGHLKGGSNIANSTPHSTTSSSTSSVTKKSRPNSIWIAQGWAQQKRSLRVSLSIQQTKFLDQLYERGEESKKSLPSCSSRFNANRN</sequence>
<dbReference type="PROSITE" id="PS00028">
    <property type="entry name" value="ZINC_FINGER_C2H2_1"/>
    <property type="match status" value="1"/>
</dbReference>
<evidence type="ECO:0000313" key="5">
    <source>
        <dbReference type="Proteomes" id="UP000663856"/>
    </source>
</evidence>
<feature type="domain" description="C2H2-type" evidence="2">
    <location>
        <begin position="889"/>
        <end position="913"/>
    </location>
</feature>
<evidence type="ECO:0000256" key="1">
    <source>
        <dbReference type="SAM" id="MobiDB-lite"/>
    </source>
</evidence>
<feature type="region of interest" description="Disordered" evidence="1">
    <location>
        <begin position="945"/>
        <end position="966"/>
    </location>
</feature>
<evidence type="ECO:0000313" key="4">
    <source>
        <dbReference type="EMBL" id="CAF3955164.1"/>
    </source>
</evidence>
<keyword evidence="6" id="KW-1185">Reference proteome</keyword>
<dbReference type="InterPro" id="IPR013087">
    <property type="entry name" value="Znf_C2H2_type"/>
</dbReference>
<evidence type="ECO:0000313" key="6">
    <source>
        <dbReference type="Proteomes" id="UP000663866"/>
    </source>
</evidence>
<dbReference type="Proteomes" id="UP000663856">
    <property type="component" value="Unassembled WGS sequence"/>
</dbReference>
<evidence type="ECO:0000259" key="2">
    <source>
        <dbReference type="PROSITE" id="PS00028"/>
    </source>
</evidence>